<evidence type="ECO:0000313" key="1">
    <source>
        <dbReference type="EMBL" id="QOW45337.1"/>
    </source>
</evidence>
<dbReference type="AlphaFoldDB" id="A0A4Q4H167"/>
<reference evidence="1 2" key="1">
    <citation type="submission" date="2020-02" db="EMBL/GenBank/DDBJ databases">
        <title>Tigecycline-resistant Acinetobacter species from pigs and migratory birds.</title>
        <authorList>
            <person name="Chen C."/>
            <person name="Sun J."/>
            <person name="Liao X.-P."/>
            <person name="Liu Y.-H."/>
        </authorList>
    </citation>
    <scope>NUCLEOTIDE SEQUENCE [LARGE SCALE GENOMIC DNA]</scope>
    <source>
        <strain evidence="1 2">YH12207_T</strain>
    </source>
</reference>
<evidence type="ECO:0000313" key="2">
    <source>
        <dbReference type="Proteomes" id="UP000593966"/>
    </source>
</evidence>
<organism evidence="1 2">
    <name type="scientific">Acinetobacter piscicola</name>
    <dbReference type="NCBI Taxonomy" id="2006115"/>
    <lineage>
        <taxon>Bacteria</taxon>
        <taxon>Pseudomonadati</taxon>
        <taxon>Pseudomonadota</taxon>
        <taxon>Gammaproteobacteria</taxon>
        <taxon>Moraxellales</taxon>
        <taxon>Moraxellaceae</taxon>
        <taxon>Acinetobacter</taxon>
    </lineage>
</organism>
<protein>
    <submittedName>
        <fullName evidence="1">Uncharacterized protein</fullName>
    </submittedName>
</protein>
<name>A0A4Q4H167_9GAMM</name>
<proteinExistence type="predicted"/>
<sequence>MLIDLIAMQKQKFQQLADKIKAQPECYLNFDSLADFYHAAWLNDFPKGTTWTVTGLDDGADEFDIRIEYRDIYLIIEYSSQYKIYTGKNNRFEKILSDSKED</sequence>
<dbReference type="Proteomes" id="UP000593966">
    <property type="component" value="Chromosome"/>
</dbReference>
<accession>A0A4Q4H167</accession>
<dbReference type="OrthoDB" id="6711123at2"/>
<dbReference type="RefSeq" id="WP_130072973.1">
    <property type="nucleotide sequence ID" value="NZ_CP048659.1"/>
</dbReference>
<gene>
    <name evidence="1" type="ORF">G0028_05210</name>
</gene>
<dbReference type="EMBL" id="CP048659">
    <property type="protein sequence ID" value="QOW45337.1"/>
    <property type="molecule type" value="Genomic_DNA"/>
</dbReference>
<keyword evidence="2" id="KW-1185">Reference proteome</keyword>